<dbReference type="GO" id="GO:0004371">
    <property type="term" value="F:glycerone kinase activity"/>
    <property type="evidence" value="ECO:0007669"/>
    <property type="project" value="InterPro"/>
</dbReference>
<dbReference type="RefSeq" id="WP_182542562.1">
    <property type="nucleotide sequence ID" value="NZ_JACGWZ010000001.1"/>
</dbReference>
<reference evidence="2 3" key="1">
    <citation type="submission" date="2020-07" db="EMBL/GenBank/DDBJ databases">
        <title>Sequencing the genomes of 1000 actinobacteria strains.</title>
        <authorList>
            <person name="Klenk H.-P."/>
        </authorList>
    </citation>
    <scope>NUCLEOTIDE SEQUENCE [LARGE SCALE GENOMIC DNA]</scope>
    <source>
        <strain evidence="2 3">DSM 45975</strain>
    </source>
</reference>
<keyword evidence="3" id="KW-1185">Reference proteome</keyword>
<dbReference type="SMART" id="SM01120">
    <property type="entry name" value="Dak2"/>
    <property type="match status" value="1"/>
</dbReference>
<name>A0A839DVA0_9PSEU</name>
<dbReference type="GO" id="GO:0006071">
    <property type="term" value="P:glycerol metabolic process"/>
    <property type="evidence" value="ECO:0007669"/>
    <property type="project" value="InterPro"/>
</dbReference>
<dbReference type="PANTHER" id="PTHR33434">
    <property type="entry name" value="DEGV DOMAIN-CONTAINING PROTEIN DR_1986-RELATED"/>
    <property type="match status" value="1"/>
</dbReference>
<dbReference type="Pfam" id="PF13684">
    <property type="entry name" value="FakA-like_C"/>
    <property type="match status" value="1"/>
</dbReference>
<evidence type="ECO:0000313" key="2">
    <source>
        <dbReference type="EMBL" id="MBA8823215.1"/>
    </source>
</evidence>
<protein>
    <recommendedName>
        <fullName evidence="1">DhaL domain-containing protein</fullName>
    </recommendedName>
</protein>
<feature type="domain" description="DhaL" evidence="1">
    <location>
        <begin position="8"/>
        <end position="196"/>
    </location>
</feature>
<dbReference type="Gene3D" id="1.25.40.340">
    <property type="match status" value="1"/>
</dbReference>
<dbReference type="PANTHER" id="PTHR33434:SF4">
    <property type="entry name" value="PHOSPHATASE PROTEIN"/>
    <property type="match status" value="1"/>
</dbReference>
<dbReference type="SMART" id="SM01121">
    <property type="entry name" value="Dak1_2"/>
    <property type="match status" value="1"/>
</dbReference>
<dbReference type="SUPFAM" id="SSF101473">
    <property type="entry name" value="DhaL-like"/>
    <property type="match status" value="1"/>
</dbReference>
<dbReference type="Pfam" id="PF21645">
    <property type="entry name" value="FakA-like_M"/>
    <property type="match status" value="1"/>
</dbReference>
<organism evidence="2 3">
    <name type="scientific">Halosaccharopolyspora lacisalsi</name>
    <dbReference type="NCBI Taxonomy" id="1000566"/>
    <lineage>
        <taxon>Bacteria</taxon>
        <taxon>Bacillati</taxon>
        <taxon>Actinomycetota</taxon>
        <taxon>Actinomycetes</taxon>
        <taxon>Pseudonocardiales</taxon>
        <taxon>Pseudonocardiaceae</taxon>
        <taxon>Halosaccharopolyspora</taxon>
    </lineage>
</organism>
<proteinExistence type="predicted"/>
<dbReference type="PROSITE" id="PS51480">
    <property type="entry name" value="DHAL"/>
    <property type="match status" value="1"/>
</dbReference>
<evidence type="ECO:0000259" key="1">
    <source>
        <dbReference type="PROSITE" id="PS51480"/>
    </source>
</evidence>
<sequence length="522" mass="54960">MLRALDGAAAIRWAELSVAALAHDRDALDRINVYPVADGDTGTNLLQTMRSAVSGLDPTTHTSLRQVLGTLARGALRGARGNSGMLLSQVVRGLAEEPEEAPDMDGESFRRALRRAHERARQAVAEPADGTLLSVLHAAAYVDSRAAELSIAVREATTASIRALEATTRQLPALTAAGVVDAGGRGLVVLLDVLHAVVNDGDRLAPETPEAAGSEASRHGSRYCYEVMYLLAESTEEAVSGLRDRLVSLGDCVSVVGDGESSWAVHVHCDDIGAAIESGIGTGRVSHIRVTRFADQASPGARPERAVLACTRGPEVTELFRSEGATVLRLDPERPAGVDDLVAAIDDTGARHVLVLPNDGTLTPIAEEAAGRATGEDREVVVVPTASPVQGLAALAVHDPRRRTTEDTVALAEAAAATRRGELLVARRRALTWVGYCEPGDVLGLADGEVVLIGGDLVDSARDLADRMLTTGGELVTALIDENAPDGLAEELEQHLRRTHPEVELSCYRAGDLAEVLLLGVE</sequence>
<gene>
    <name evidence="2" type="ORF">FHX42_000544</name>
</gene>
<dbReference type="AlphaFoldDB" id="A0A839DVA0"/>
<dbReference type="InterPro" id="IPR050270">
    <property type="entry name" value="DegV_domain_contain"/>
</dbReference>
<dbReference type="InterPro" id="IPR019986">
    <property type="entry name" value="YloV-like"/>
</dbReference>
<dbReference type="InterPro" id="IPR033470">
    <property type="entry name" value="FakA-like_C"/>
</dbReference>
<dbReference type="InterPro" id="IPR036117">
    <property type="entry name" value="DhaL_dom_sf"/>
</dbReference>
<accession>A0A839DVA0</accession>
<dbReference type="InterPro" id="IPR004007">
    <property type="entry name" value="DhaL_dom"/>
</dbReference>
<dbReference type="NCBIfam" id="TIGR03599">
    <property type="entry name" value="YloV"/>
    <property type="match status" value="1"/>
</dbReference>
<dbReference type="InterPro" id="IPR048394">
    <property type="entry name" value="FakA-like_M"/>
</dbReference>
<dbReference type="Pfam" id="PF02734">
    <property type="entry name" value="Dak2"/>
    <property type="match status" value="1"/>
</dbReference>
<comment type="caution">
    <text evidence="2">The sequence shown here is derived from an EMBL/GenBank/DDBJ whole genome shotgun (WGS) entry which is preliminary data.</text>
</comment>
<dbReference type="EMBL" id="JACGWZ010000001">
    <property type="protein sequence ID" value="MBA8823215.1"/>
    <property type="molecule type" value="Genomic_DNA"/>
</dbReference>
<evidence type="ECO:0000313" key="3">
    <source>
        <dbReference type="Proteomes" id="UP000569329"/>
    </source>
</evidence>
<dbReference type="Proteomes" id="UP000569329">
    <property type="component" value="Unassembled WGS sequence"/>
</dbReference>